<organism evidence="1 2">
    <name type="scientific">Lentinus tigrinus ALCF2SS1-6</name>
    <dbReference type="NCBI Taxonomy" id="1328759"/>
    <lineage>
        <taxon>Eukaryota</taxon>
        <taxon>Fungi</taxon>
        <taxon>Dikarya</taxon>
        <taxon>Basidiomycota</taxon>
        <taxon>Agaricomycotina</taxon>
        <taxon>Agaricomycetes</taxon>
        <taxon>Polyporales</taxon>
        <taxon>Polyporaceae</taxon>
        <taxon>Lentinus</taxon>
    </lineage>
</organism>
<reference evidence="1" key="1">
    <citation type="journal article" date="2018" name="Genome Biol. Evol.">
        <title>Genomics and development of Lentinus tigrinus, a white-rot wood-decaying mushroom with dimorphic fruiting bodies.</title>
        <authorList>
            <person name="Wu B."/>
            <person name="Xu Z."/>
            <person name="Knudson A."/>
            <person name="Carlson A."/>
            <person name="Chen N."/>
            <person name="Kovaka S."/>
            <person name="LaButti K."/>
            <person name="Lipzen A."/>
            <person name="Pennachio C."/>
            <person name="Riley R."/>
            <person name="Schakwitz W."/>
            <person name="Umezawa K."/>
            <person name="Ohm R.A."/>
            <person name="Grigoriev I.V."/>
            <person name="Nagy L.G."/>
            <person name="Gibbons J."/>
            <person name="Hibbett D."/>
        </authorList>
    </citation>
    <scope>NUCLEOTIDE SEQUENCE [LARGE SCALE GENOMIC DNA]</scope>
    <source>
        <strain evidence="1">ALCF2SS1-6</strain>
    </source>
</reference>
<protein>
    <submittedName>
        <fullName evidence="1">Uncharacterized protein</fullName>
    </submittedName>
</protein>
<sequence length="215" mass="23626">MLRKASRPRSGGDAQARQCARPVSIGIRDSLDALWVSDLLNSELWPHILKRPCLPSSSTVQILLPSVLAFLHANSRMQSPRPLHVGPVSSRVQHRRGQRSFGLRAYLQLARQPDRSVLIQTLVYTELQKPWIPGIGLTDPQHVYRGCLAVPCAGGLDRRRGCGPNANDQQSVGRQTQPRCAAQRTHSSCWIAIWPHTSTRGGPFPLIDPETGGGA</sequence>
<evidence type="ECO:0000313" key="2">
    <source>
        <dbReference type="Proteomes" id="UP000313359"/>
    </source>
</evidence>
<dbReference type="EMBL" id="ML122253">
    <property type="protein sequence ID" value="RPD64917.1"/>
    <property type="molecule type" value="Genomic_DNA"/>
</dbReference>
<gene>
    <name evidence="1" type="ORF">L227DRAFT_272654</name>
</gene>
<name>A0A5C2SP75_9APHY</name>
<keyword evidence="2" id="KW-1185">Reference proteome</keyword>
<evidence type="ECO:0000313" key="1">
    <source>
        <dbReference type="EMBL" id="RPD64917.1"/>
    </source>
</evidence>
<dbReference type="AlphaFoldDB" id="A0A5C2SP75"/>
<dbReference type="Proteomes" id="UP000313359">
    <property type="component" value="Unassembled WGS sequence"/>
</dbReference>
<proteinExistence type="predicted"/>
<accession>A0A5C2SP75</accession>